<evidence type="ECO:0000256" key="1">
    <source>
        <dbReference type="ARBA" id="ARBA00004514"/>
    </source>
</evidence>
<feature type="compositionally biased region" description="Basic and acidic residues" evidence="6">
    <location>
        <begin position="98"/>
        <end position="108"/>
    </location>
</feature>
<feature type="domain" description="CARD" evidence="7">
    <location>
        <begin position="184"/>
        <end position="259"/>
    </location>
</feature>
<dbReference type="KEGG" id="caua:113108346"/>
<dbReference type="PANTHER" id="PTHR46985:SF2">
    <property type="entry name" value="APOPTOSIS-ASSOCIATED SPECK-LIKE PROTEIN CONTAINING A CARD"/>
    <property type="match status" value="1"/>
</dbReference>
<keyword evidence="3" id="KW-0399">Innate immunity</keyword>
<evidence type="ECO:0000313" key="8">
    <source>
        <dbReference type="Proteomes" id="UP000515129"/>
    </source>
</evidence>
<evidence type="ECO:0000256" key="2">
    <source>
        <dbReference type="ARBA" id="ARBA00022490"/>
    </source>
</evidence>
<dbReference type="AlphaFoldDB" id="A0A6P6Q172"/>
<dbReference type="Proteomes" id="UP000515129">
    <property type="component" value="Chromosome 9"/>
</dbReference>
<evidence type="ECO:0000313" key="9">
    <source>
        <dbReference type="RefSeq" id="XP_026127191.1"/>
    </source>
</evidence>
<dbReference type="PANTHER" id="PTHR46985">
    <property type="entry name" value="NACHT, LRR AND PYD DOMAINS-CONTAINING PROTEIN 1"/>
    <property type="match status" value="1"/>
</dbReference>
<dbReference type="InterPro" id="IPR001315">
    <property type="entry name" value="CARD"/>
</dbReference>
<dbReference type="InterPro" id="IPR011029">
    <property type="entry name" value="DEATH-like_dom_sf"/>
</dbReference>
<organism evidence="8 9">
    <name type="scientific">Carassius auratus</name>
    <name type="common">Goldfish</name>
    <dbReference type="NCBI Taxonomy" id="7957"/>
    <lineage>
        <taxon>Eukaryota</taxon>
        <taxon>Metazoa</taxon>
        <taxon>Chordata</taxon>
        <taxon>Craniata</taxon>
        <taxon>Vertebrata</taxon>
        <taxon>Euteleostomi</taxon>
        <taxon>Actinopterygii</taxon>
        <taxon>Neopterygii</taxon>
        <taxon>Teleostei</taxon>
        <taxon>Ostariophysi</taxon>
        <taxon>Cypriniformes</taxon>
        <taxon>Cyprinidae</taxon>
        <taxon>Cyprininae</taxon>
        <taxon>Carassius</taxon>
    </lineage>
</organism>
<reference evidence="9" key="1">
    <citation type="submission" date="2025-08" db="UniProtKB">
        <authorList>
            <consortium name="RefSeq"/>
        </authorList>
    </citation>
    <scope>IDENTIFICATION</scope>
    <source>
        <strain evidence="9">Wakin</strain>
        <tissue evidence="9">Muscle</tissue>
    </source>
</reference>
<keyword evidence="5" id="KW-0395">Inflammatory response</keyword>
<accession>A0A6P6Q172</accession>
<dbReference type="GeneID" id="113108346"/>
<dbReference type="Gene3D" id="1.10.533.10">
    <property type="entry name" value="Death Domain, Fas"/>
    <property type="match status" value="2"/>
</dbReference>
<proteinExistence type="predicted"/>
<feature type="compositionally biased region" description="Polar residues" evidence="6">
    <location>
        <begin position="109"/>
        <end position="120"/>
    </location>
</feature>
<dbReference type="SUPFAM" id="SSF47986">
    <property type="entry name" value="DEATH domain"/>
    <property type="match status" value="2"/>
</dbReference>
<dbReference type="InterPro" id="IPR051249">
    <property type="entry name" value="NLRP_Inflammasome"/>
</dbReference>
<name>A0A6P6Q172_CARAU</name>
<sequence length="262" mass="29919">MEIIVKNKLKLIKWLSLDHVFILQHVQANQLITSLHYRELMDMTGKDRVVIKLLDIIIGNGENVCRNFLNLLKNDDVNELYPELREWTKTVDTKDLKAEKDCKERGESSNRPIQETATTTRQPGIKVNSNISASDGSVVYSPIITGASLGSIEMNMTLAPLSLTRSDQKPGRECEHRTIQDYEKFLKENTSLLVQRVKNIDPVIDDLDLHVESVANVRAKPTDQNKMRELLTYVNCESIAKDLFNALCKHEKHLMNELLSSY</sequence>
<evidence type="ECO:0000256" key="5">
    <source>
        <dbReference type="ARBA" id="ARBA00023198"/>
    </source>
</evidence>
<comment type="subcellular location">
    <subcellularLocation>
        <location evidence="1">Cytoplasm</location>
        <location evidence="1">Cytosol</location>
    </subcellularLocation>
</comment>
<evidence type="ECO:0000256" key="3">
    <source>
        <dbReference type="ARBA" id="ARBA00022588"/>
    </source>
</evidence>
<dbReference type="GO" id="GO:0042981">
    <property type="term" value="P:regulation of apoptotic process"/>
    <property type="evidence" value="ECO:0007669"/>
    <property type="project" value="InterPro"/>
</dbReference>
<dbReference type="GO" id="GO:0005829">
    <property type="term" value="C:cytosol"/>
    <property type="evidence" value="ECO:0007669"/>
    <property type="project" value="UniProtKB-SubCell"/>
</dbReference>
<dbReference type="OrthoDB" id="9931598at2759"/>
<gene>
    <name evidence="9" type="primary">LOC113108346</name>
</gene>
<dbReference type="Pfam" id="PF00619">
    <property type="entry name" value="CARD"/>
    <property type="match status" value="1"/>
</dbReference>
<feature type="region of interest" description="Disordered" evidence="6">
    <location>
        <begin position="98"/>
        <end position="120"/>
    </location>
</feature>
<dbReference type="CDD" id="cd01671">
    <property type="entry name" value="CARD"/>
    <property type="match status" value="1"/>
</dbReference>
<keyword evidence="4" id="KW-0391">Immunity</keyword>
<evidence type="ECO:0000259" key="7">
    <source>
        <dbReference type="Pfam" id="PF00619"/>
    </source>
</evidence>
<keyword evidence="8" id="KW-1185">Reference proteome</keyword>
<dbReference type="GO" id="GO:0045087">
    <property type="term" value="P:innate immune response"/>
    <property type="evidence" value="ECO:0007669"/>
    <property type="project" value="UniProtKB-KW"/>
</dbReference>
<keyword evidence="2" id="KW-0963">Cytoplasm</keyword>
<dbReference type="RefSeq" id="XP_026127191.1">
    <property type="nucleotide sequence ID" value="XM_026271406.1"/>
</dbReference>
<evidence type="ECO:0000256" key="6">
    <source>
        <dbReference type="SAM" id="MobiDB-lite"/>
    </source>
</evidence>
<dbReference type="GO" id="GO:0006954">
    <property type="term" value="P:inflammatory response"/>
    <property type="evidence" value="ECO:0007669"/>
    <property type="project" value="UniProtKB-KW"/>
</dbReference>
<protein>
    <submittedName>
        <fullName evidence="9">Uncharacterized protein LOC113108346 isoform X1</fullName>
    </submittedName>
</protein>
<evidence type="ECO:0000256" key="4">
    <source>
        <dbReference type="ARBA" id="ARBA00022859"/>
    </source>
</evidence>